<keyword evidence="4 12" id="KW-0812">Transmembrane</keyword>
<evidence type="ECO:0000256" key="1">
    <source>
        <dbReference type="ARBA" id="ARBA00004409"/>
    </source>
</evidence>
<keyword evidence="9 12" id="KW-0472">Membrane</keyword>
<dbReference type="InterPro" id="IPR048036">
    <property type="entry name" value="Tlg1p-like_N"/>
</dbReference>
<keyword evidence="8 11" id="KW-0175">Coiled coil</keyword>
<dbReference type="Proteomes" id="UP000238350">
    <property type="component" value="Unassembled WGS sequence"/>
</dbReference>
<dbReference type="STRING" id="45607.A0A2T0FN44"/>
<evidence type="ECO:0000313" key="15">
    <source>
        <dbReference type="Proteomes" id="UP000238350"/>
    </source>
</evidence>
<dbReference type="Gene3D" id="1.20.58.90">
    <property type="match status" value="1"/>
</dbReference>
<dbReference type="SUPFAM" id="SSF58038">
    <property type="entry name" value="SNARE fusion complex"/>
    <property type="match status" value="1"/>
</dbReference>
<dbReference type="OrthoDB" id="546861at2759"/>
<dbReference type="Pfam" id="PF09177">
    <property type="entry name" value="STX6_10_61_N"/>
    <property type="match status" value="1"/>
</dbReference>
<dbReference type="SUPFAM" id="SSF47661">
    <property type="entry name" value="t-snare proteins"/>
    <property type="match status" value="1"/>
</dbReference>
<feature type="transmembrane region" description="Helical" evidence="12">
    <location>
        <begin position="198"/>
        <end position="220"/>
    </location>
</feature>
<dbReference type="GO" id="GO:0048193">
    <property type="term" value="P:Golgi vesicle transport"/>
    <property type="evidence" value="ECO:0007669"/>
    <property type="project" value="InterPro"/>
</dbReference>
<reference evidence="14 15" key="1">
    <citation type="submission" date="2017-04" db="EMBL/GenBank/DDBJ databases">
        <title>Genome sequencing of [Candida] sorbophila.</title>
        <authorList>
            <person name="Ahn J.O."/>
        </authorList>
    </citation>
    <scope>NUCLEOTIDE SEQUENCE [LARGE SCALE GENOMIC DNA]</scope>
    <source>
        <strain evidence="14 15">DS02</strain>
    </source>
</reference>
<comment type="subcellular location">
    <subcellularLocation>
        <location evidence="1">Golgi apparatus membrane</location>
        <topology evidence="1">Single-pass type IV membrane protein</topology>
    </subcellularLocation>
</comment>
<comment type="similarity">
    <text evidence="2">Belongs to the syntaxin family.</text>
</comment>
<name>A0A2T0FN44_9ASCO</name>
<dbReference type="PANTHER" id="PTHR12791">
    <property type="entry name" value="GOLGI SNARE BET1-RELATED"/>
    <property type="match status" value="1"/>
</dbReference>
<dbReference type="InterPro" id="IPR000727">
    <property type="entry name" value="T_SNARE_dom"/>
</dbReference>
<dbReference type="EMBL" id="NDIQ01000022">
    <property type="protein sequence ID" value="PRT56406.1"/>
    <property type="molecule type" value="Genomic_DNA"/>
</dbReference>
<dbReference type="InterPro" id="IPR015260">
    <property type="entry name" value="Syntaxin-6/10/61_N"/>
</dbReference>
<dbReference type="FunFam" id="1.20.5.110:FF:000006">
    <property type="entry name" value="Syntaxin 6"/>
    <property type="match status" value="1"/>
</dbReference>
<dbReference type="GO" id="GO:0015031">
    <property type="term" value="P:protein transport"/>
    <property type="evidence" value="ECO:0007669"/>
    <property type="project" value="UniProtKB-KW"/>
</dbReference>
<evidence type="ECO:0000256" key="8">
    <source>
        <dbReference type="ARBA" id="ARBA00023054"/>
    </source>
</evidence>
<dbReference type="Gene3D" id="1.20.5.110">
    <property type="match status" value="1"/>
</dbReference>
<protein>
    <recommendedName>
        <fullName evidence="10">t-SNARE affecting a late Golgi compartment protein 1</fullName>
    </recommendedName>
</protein>
<keyword evidence="5" id="KW-0653">Protein transport</keyword>
<feature type="coiled-coil region" evidence="11">
    <location>
        <begin position="8"/>
        <end position="61"/>
    </location>
</feature>
<evidence type="ECO:0000256" key="2">
    <source>
        <dbReference type="ARBA" id="ARBA00009063"/>
    </source>
</evidence>
<keyword evidence="7" id="KW-0333">Golgi apparatus</keyword>
<dbReference type="PROSITE" id="PS50192">
    <property type="entry name" value="T_SNARE"/>
    <property type="match status" value="1"/>
</dbReference>
<dbReference type="RefSeq" id="XP_024666351.1">
    <property type="nucleotide sequence ID" value="XM_024810583.1"/>
</dbReference>
<gene>
    <name evidence="14" type="ORF">B9G98_04026</name>
</gene>
<evidence type="ECO:0000259" key="13">
    <source>
        <dbReference type="PROSITE" id="PS50192"/>
    </source>
</evidence>
<evidence type="ECO:0000256" key="3">
    <source>
        <dbReference type="ARBA" id="ARBA00022448"/>
    </source>
</evidence>
<evidence type="ECO:0000256" key="9">
    <source>
        <dbReference type="ARBA" id="ARBA00023136"/>
    </source>
</evidence>
<dbReference type="AlphaFoldDB" id="A0A2T0FN44"/>
<keyword evidence="6 12" id="KW-1133">Transmembrane helix</keyword>
<dbReference type="GeneID" id="36517774"/>
<evidence type="ECO:0000256" key="4">
    <source>
        <dbReference type="ARBA" id="ARBA00022692"/>
    </source>
</evidence>
<keyword evidence="15" id="KW-1185">Reference proteome</keyword>
<evidence type="ECO:0000256" key="11">
    <source>
        <dbReference type="SAM" id="Coils"/>
    </source>
</evidence>
<dbReference type="GO" id="GO:0000139">
    <property type="term" value="C:Golgi membrane"/>
    <property type="evidence" value="ECO:0007669"/>
    <property type="project" value="UniProtKB-SubCell"/>
</dbReference>
<keyword evidence="3" id="KW-0813">Transport</keyword>
<feature type="domain" description="T-SNARE coiled-coil homology" evidence="13">
    <location>
        <begin position="129"/>
        <end position="191"/>
    </location>
</feature>
<sequence length="221" mass="24870">MDPFGDVLGEAQSQLSRAQLLLRQYEDDPIQSRLADLNNTIQELTETIHDLSQSNAAVQADPERFGVDHLEVSRRIEQVGNINNQLNDIQHTLSEARKVHPTGQWVEHAPVLAGASTGDNDEVRQLMYQEAMREQDSVLDSVHDTVNTLREQANVMSRELEDQAFMLDDFTNEADRTGDRLQRGMKRVEWVLANNRETLSSCCIGLLIVVLIILLVLVIAA</sequence>
<proteinExistence type="inferred from homology"/>
<dbReference type="SMART" id="SM00397">
    <property type="entry name" value="t_SNARE"/>
    <property type="match status" value="1"/>
</dbReference>
<accession>A0A2T0FN44</accession>
<evidence type="ECO:0000256" key="10">
    <source>
        <dbReference type="ARBA" id="ARBA00073343"/>
    </source>
</evidence>
<evidence type="ECO:0000256" key="6">
    <source>
        <dbReference type="ARBA" id="ARBA00022989"/>
    </source>
</evidence>
<comment type="caution">
    <text evidence="14">The sequence shown here is derived from an EMBL/GenBank/DDBJ whole genome shotgun (WGS) entry which is preliminary data.</text>
</comment>
<evidence type="ECO:0000256" key="12">
    <source>
        <dbReference type="SAM" id="Phobius"/>
    </source>
</evidence>
<dbReference type="CDD" id="cd15851">
    <property type="entry name" value="SNARE_Syntaxin6"/>
    <property type="match status" value="1"/>
</dbReference>
<dbReference type="CDD" id="cd21444">
    <property type="entry name" value="SNARE_NTD_Tlg1p-like"/>
    <property type="match status" value="1"/>
</dbReference>
<dbReference type="InterPro" id="IPR010989">
    <property type="entry name" value="SNARE"/>
</dbReference>
<evidence type="ECO:0000313" key="14">
    <source>
        <dbReference type="EMBL" id="PRT56406.1"/>
    </source>
</evidence>
<evidence type="ECO:0000256" key="5">
    <source>
        <dbReference type="ARBA" id="ARBA00022927"/>
    </source>
</evidence>
<evidence type="ECO:0000256" key="7">
    <source>
        <dbReference type="ARBA" id="ARBA00023034"/>
    </source>
</evidence>
<organism evidence="14 15">
    <name type="scientific">Wickerhamiella sorbophila</name>
    <dbReference type="NCBI Taxonomy" id="45607"/>
    <lineage>
        <taxon>Eukaryota</taxon>
        <taxon>Fungi</taxon>
        <taxon>Dikarya</taxon>
        <taxon>Ascomycota</taxon>
        <taxon>Saccharomycotina</taxon>
        <taxon>Dipodascomycetes</taxon>
        <taxon>Dipodascales</taxon>
        <taxon>Trichomonascaceae</taxon>
        <taxon>Wickerhamiella</taxon>
    </lineage>
</organism>